<organism evidence="3 4">
    <name type="scientific">Salsuginibacillus halophilus</name>
    <dbReference type="NCBI Taxonomy" id="517424"/>
    <lineage>
        <taxon>Bacteria</taxon>
        <taxon>Bacillati</taxon>
        <taxon>Bacillota</taxon>
        <taxon>Bacilli</taxon>
        <taxon>Bacillales</taxon>
        <taxon>Bacillaceae</taxon>
        <taxon>Salsuginibacillus</taxon>
    </lineage>
</organism>
<keyword evidence="1" id="KW-0749">Sporulation</keyword>
<evidence type="ECO:0000313" key="4">
    <source>
        <dbReference type="Proteomes" id="UP000242310"/>
    </source>
</evidence>
<gene>
    <name evidence="1" type="primary">tlp</name>
    <name evidence="3" type="ORF">B0H94_10331</name>
</gene>
<feature type="compositionally biased region" description="Basic and acidic residues" evidence="2">
    <location>
        <begin position="37"/>
        <end position="71"/>
    </location>
</feature>
<dbReference type="Proteomes" id="UP000242310">
    <property type="component" value="Unassembled WGS sequence"/>
</dbReference>
<comment type="caution">
    <text evidence="3">The sequence shown here is derived from an EMBL/GenBank/DDBJ whole genome shotgun (WGS) entry which is preliminary data.</text>
</comment>
<dbReference type="HAMAP" id="MF_01506">
    <property type="entry name" value="Tlp"/>
    <property type="match status" value="1"/>
</dbReference>
<reference evidence="3 4" key="1">
    <citation type="submission" date="2018-03" db="EMBL/GenBank/DDBJ databases">
        <title>Genomic Encyclopedia of Type Strains, Phase III (KMG-III): the genomes of soil and plant-associated and newly described type strains.</title>
        <authorList>
            <person name="Whitman W."/>
        </authorList>
    </citation>
    <scope>NUCLEOTIDE SEQUENCE [LARGE SCALE GENOMIC DNA]</scope>
    <source>
        <strain evidence="3 4">CGMCC 1.07653</strain>
    </source>
</reference>
<evidence type="ECO:0000313" key="3">
    <source>
        <dbReference type="EMBL" id="PSL50420.1"/>
    </source>
</evidence>
<sequence length="78" mass="9307">MENEQERKNNPERIKDIIDHTLDNRDEAKDYVRAHREEISEEQRAQIEGKNERREESVEGLRNEMKDEAKHQNGCGCK</sequence>
<comment type="similarity">
    <text evidence="1">Belongs to the Tlp family.</text>
</comment>
<comment type="induction">
    <text evidence="1">Expressed only in the forespore compartment of sporulating cells.</text>
</comment>
<dbReference type="InterPro" id="IPR017524">
    <property type="entry name" value="SASP_thioredoxin-like"/>
</dbReference>
<dbReference type="GO" id="GO:0030436">
    <property type="term" value="P:asexual sporulation"/>
    <property type="evidence" value="ECO:0007669"/>
    <property type="project" value="UniProtKB-UniRule"/>
</dbReference>
<dbReference type="RefSeq" id="WP_106587755.1">
    <property type="nucleotide sequence ID" value="NZ_PYAV01000003.1"/>
</dbReference>
<name>A0A2P8HW17_9BACI</name>
<dbReference type="OrthoDB" id="1799076at2"/>
<dbReference type="EMBL" id="PYAV01000003">
    <property type="protein sequence ID" value="PSL50420.1"/>
    <property type="molecule type" value="Genomic_DNA"/>
</dbReference>
<accession>A0A2P8HW17</accession>
<dbReference type="AlphaFoldDB" id="A0A2P8HW17"/>
<evidence type="ECO:0000256" key="1">
    <source>
        <dbReference type="HAMAP-Rule" id="MF_01506"/>
    </source>
</evidence>
<keyword evidence="4" id="KW-1185">Reference proteome</keyword>
<protein>
    <recommendedName>
        <fullName evidence="1">Small, acid-soluble spore protein Tlp</fullName>
    </recommendedName>
</protein>
<comment type="subcellular location">
    <subcellularLocation>
        <location evidence="1">Spore core</location>
    </subcellularLocation>
</comment>
<dbReference type="GO" id="GO:0030435">
    <property type="term" value="P:sporulation resulting in formation of a cellular spore"/>
    <property type="evidence" value="ECO:0007669"/>
    <property type="project" value="UniProtKB-KW"/>
</dbReference>
<evidence type="ECO:0000256" key="2">
    <source>
        <dbReference type="SAM" id="MobiDB-lite"/>
    </source>
</evidence>
<dbReference type="NCBIfam" id="TIGR03090">
    <property type="entry name" value="SASP_tlp"/>
    <property type="match status" value="1"/>
</dbReference>
<proteinExistence type="evidence at transcript level"/>
<dbReference type="Pfam" id="PF19824">
    <property type="entry name" value="Tlp"/>
    <property type="match status" value="1"/>
</dbReference>
<feature type="region of interest" description="Disordered" evidence="2">
    <location>
        <begin position="37"/>
        <end position="78"/>
    </location>
</feature>